<keyword evidence="3" id="KW-0040">ANK repeat</keyword>
<keyword evidence="8" id="KW-1185">Reference proteome</keyword>
<dbReference type="EMBL" id="CP054492">
    <property type="protein sequence ID" value="QOY53238.1"/>
    <property type="molecule type" value="Genomic_DNA"/>
</dbReference>
<dbReference type="SMART" id="SM00248">
    <property type="entry name" value="ANK"/>
    <property type="match status" value="3"/>
</dbReference>
<keyword evidence="1" id="KW-0853">WD repeat</keyword>
<evidence type="ECO:0000259" key="5">
    <source>
        <dbReference type="Pfam" id="PF13271"/>
    </source>
</evidence>
<dbReference type="PROSITE" id="PS50088">
    <property type="entry name" value="ANK_REPEAT"/>
    <property type="match status" value="1"/>
</dbReference>
<dbReference type="KEGG" id="sbal:HUE88_06040"/>
<dbReference type="InterPro" id="IPR041664">
    <property type="entry name" value="AAA_16"/>
</dbReference>
<feature type="domain" description="NWD1/2-like winged helix-turn-helix" evidence="6">
    <location>
        <begin position="599"/>
        <end position="705"/>
    </location>
</feature>
<dbReference type="Gene3D" id="3.40.50.300">
    <property type="entry name" value="P-loop containing nucleotide triphosphate hydrolases"/>
    <property type="match status" value="1"/>
</dbReference>
<dbReference type="InterPro" id="IPR036770">
    <property type="entry name" value="Ankyrin_rpt-contain_sf"/>
</dbReference>
<evidence type="ECO:0000313" key="7">
    <source>
        <dbReference type="EMBL" id="QOY53238.1"/>
    </source>
</evidence>
<sequence length="1123" mass="131433">MANAKTFRLFISSPFNDFREERQVLHEKVFPKIDKYCNDKGYTFQPVDLRWGVSEEAQLDQKTLKLCLNEVKACKHYPHPNFLIMTGNRYGWVSLPYAIQKDEFESILEFYADNSVAISMLEKWYVEDTNHLMLNNSSHAYVLEKRDPNGEYKDWKEWEKEENKLRDILQTAAKELFEENTAQYNKYFMSATEAEVEEGILQYLNPTEFQQKLQTDLEKEQKNLPELDKDYVFGFLREITNIDSLDLSQEPAKLFIDKDQTKATVFKEQLIDALSKENTLESTVKLSTDIKKPFVDKKHLCEFEKFMIGKLTQAIDKQIDTKEVSALKQEQSEQLRFKILKTDTFFGREEELIQVQNYINNTCTQPFIVHGISGIGKSSFIAKAIDEVEEALTHTIVYRFIGATASSSNIRTLLELLITDLAEQDRLELPEKFEEDDDEFNVQIKALLETLMEPTVIILDALDQLQDKNHLKWLPLELPSNLKIILSMLDQKGYEYYYDLLKTNIDTANQLEIKPIDEDVAKEILDELLKKEKRSLTDAQYKYAIRKLKESNSSPLYLKIAFEEIKTWKQTDEKEELAIGIQKIIKEFIDNLTTKFHHDKAIVHKVLGLISASRDGLSESELLDLLSHDEDILSSLEKEENNNNLTLTIGGVKVRRFPISVWARLSEQLRPFVNERLIDGEKLITPFHRIIAETIEKEYYEDKKENLHKELAYYFDLENHLITQRSFNELPWALYKLDDFEELKKVILNHQIKALEENNELAWYTKKAYDKWDAATYIGDETYYEQQLRKLSSRNATYEEMDKRIYEFIVENFSNDSTIDSLYEYTKKLENSSKYMEFLIELAILVRFSMKNESFADIVKYITIYTCFELYEASFSYELNVLITDMFNAQENFPYGIYNNIFENSGVITKDYIAQLNKCFDNGKLNVSIFRDLYNKNSLDDYQKLTTHEMNQKANIKYGMRIENQNSQFLEAIKNENIDMLDSMIFEGTGMDISSEHLLEAIYAHSLSVVKFLIEASEEDIIHEYMNIKIDSYAEPKIPIVEAVKRRQLDIVKFLLINGAHSEIFDFLPEGSLFMFAILNKDLEMVKLLLKYGVDINQKTSWGHTPLEYALFCESPSIIEFLS</sequence>
<dbReference type="InterPro" id="IPR057588">
    <property type="entry name" value="NWD1/2-like_WH"/>
</dbReference>
<evidence type="ECO:0000259" key="6">
    <source>
        <dbReference type="Pfam" id="PF25469"/>
    </source>
</evidence>
<reference evidence="7 8" key="1">
    <citation type="submission" date="2020-05" db="EMBL/GenBank/DDBJ databases">
        <title>Sulfurimonas marisnigri, sp. nov., and Sulfurimonas baltica, sp. nov., manganese oxide reducing chemolithoautotrophs of the class Epsilonproteobacteria isolated from the pelagic redoxclines of the Black and Baltic Seas and emended description of the genus Sulfurimonas.</title>
        <authorList>
            <person name="Henkel J.V."/>
            <person name="Laudan C."/>
            <person name="Werner J."/>
            <person name="Neu T."/>
            <person name="Plewe S."/>
            <person name="Sproer C."/>
            <person name="Bunk B."/>
            <person name="Schulz-Vogt H.N."/>
        </authorList>
    </citation>
    <scope>NUCLEOTIDE SEQUENCE [LARGE SCALE GENOMIC DNA]</scope>
    <source>
        <strain evidence="7 8">GD2</strain>
    </source>
</reference>
<dbReference type="Proteomes" id="UP000593994">
    <property type="component" value="Chromosome"/>
</dbReference>
<name>A0A7S7LYK2_9BACT</name>
<dbReference type="Pfam" id="PF13857">
    <property type="entry name" value="Ank_5"/>
    <property type="match status" value="1"/>
</dbReference>
<accession>A0A7S7LYK2</accession>
<dbReference type="RefSeq" id="WP_194372090.1">
    <property type="nucleotide sequence ID" value="NZ_CP054492.1"/>
</dbReference>
<dbReference type="SUPFAM" id="SSF52540">
    <property type="entry name" value="P-loop containing nucleoside triphosphate hydrolases"/>
    <property type="match status" value="1"/>
</dbReference>
<dbReference type="InterPro" id="IPR052752">
    <property type="entry name" value="NACHT-WD_repeat"/>
</dbReference>
<dbReference type="PANTHER" id="PTHR19871:SF14">
    <property type="entry name" value="DUF4062 DOMAIN-CONTAINING PROTEIN"/>
    <property type="match status" value="1"/>
</dbReference>
<protein>
    <submittedName>
        <fullName evidence="7">DUF4062 domain-containing protein</fullName>
    </submittedName>
</protein>
<organism evidence="7 8">
    <name type="scientific">Candidatus Sulfurimonas baltica</name>
    <dbReference type="NCBI Taxonomy" id="2740404"/>
    <lineage>
        <taxon>Bacteria</taxon>
        <taxon>Pseudomonadati</taxon>
        <taxon>Campylobacterota</taxon>
        <taxon>Epsilonproteobacteria</taxon>
        <taxon>Campylobacterales</taxon>
        <taxon>Sulfurimonadaceae</taxon>
        <taxon>Sulfurimonas</taxon>
    </lineage>
</organism>
<dbReference type="Gene3D" id="1.25.40.20">
    <property type="entry name" value="Ankyrin repeat-containing domain"/>
    <property type="match status" value="1"/>
</dbReference>
<evidence type="ECO:0000256" key="1">
    <source>
        <dbReference type="ARBA" id="ARBA00022574"/>
    </source>
</evidence>
<dbReference type="InterPro" id="IPR002110">
    <property type="entry name" value="Ankyrin_rpt"/>
</dbReference>
<feature type="repeat" description="ANK" evidence="3">
    <location>
        <begin position="1069"/>
        <end position="1101"/>
    </location>
</feature>
<dbReference type="Pfam" id="PF25469">
    <property type="entry name" value="WHD_NWD1"/>
    <property type="match status" value="1"/>
</dbReference>
<dbReference type="InterPro" id="IPR025139">
    <property type="entry name" value="DUF4062"/>
</dbReference>
<evidence type="ECO:0000256" key="2">
    <source>
        <dbReference type="ARBA" id="ARBA00022737"/>
    </source>
</evidence>
<keyword evidence="2" id="KW-0677">Repeat</keyword>
<dbReference type="Pfam" id="PF13191">
    <property type="entry name" value="AAA_16"/>
    <property type="match status" value="1"/>
</dbReference>
<feature type="domain" description="DUF4062" evidence="5">
    <location>
        <begin position="8"/>
        <end position="102"/>
    </location>
</feature>
<gene>
    <name evidence="7" type="ORF">HUE88_06040</name>
</gene>
<feature type="domain" description="Orc1-like AAA ATPase" evidence="4">
    <location>
        <begin position="344"/>
        <end position="468"/>
    </location>
</feature>
<dbReference type="InterPro" id="IPR027417">
    <property type="entry name" value="P-loop_NTPase"/>
</dbReference>
<dbReference type="PANTHER" id="PTHR19871">
    <property type="entry name" value="BETA TRANSDUCIN-RELATED PROTEIN"/>
    <property type="match status" value="1"/>
</dbReference>
<evidence type="ECO:0000259" key="4">
    <source>
        <dbReference type="Pfam" id="PF13191"/>
    </source>
</evidence>
<dbReference type="Pfam" id="PF13271">
    <property type="entry name" value="DUF4062"/>
    <property type="match status" value="1"/>
</dbReference>
<proteinExistence type="predicted"/>
<dbReference type="SUPFAM" id="SSF48403">
    <property type="entry name" value="Ankyrin repeat"/>
    <property type="match status" value="1"/>
</dbReference>
<evidence type="ECO:0000256" key="3">
    <source>
        <dbReference type="PROSITE-ProRule" id="PRU00023"/>
    </source>
</evidence>
<evidence type="ECO:0000313" key="8">
    <source>
        <dbReference type="Proteomes" id="UP000593994"/>
    </source>
</evidence>
<dbReference type="AlphaFoldDB" id="A0A7S7LYK2"/>